<dbReference type="PROSITE" id="PS51257">
    <property type="entry name" value="PROKAR_LIPOPROTEIN"/>
    <property type="match status" value="1"/>
</dbReference>
<keyword evidence="2" id="KW-1185">Reference proteome</keyword>
<sequence>MMNKKVIFLMLLQVLLFQTIFSCRQYIPKEVTNYQYFDKELSDTLVSEPLIAITNEDYLRYGVSVAYISIEGDTIIPFGKYAYFGTDTLKHFAYVMEHPNDSTYGRQVIIDKDENTLFDIVTYDIGPDYFNEGLTRVSRNGKMGFANIYGQLVIPCQFDFAMPFYDGKSEVTYTAREYLDGEDHLRIESEEWFVIDKKGNIIEGEKSQR</sequence>
<dbReference type="Pfam" id="PF14903">
    <property type="entry name" value="WG_beta_rep"/>
    <property type="match status" value="1"/>
</dbReference>
<dbReference type="AlphaFoldDB" id="A0A315ZC37"/>
<gene>
    <name evidence="1" type="ORF">BC781_102649</name>
</gene>
<dbReference type="Proteomes" id="UP000245535">
    <property type="component" value="Unassembled WGS sequence"/>
</dbReference>
<proteinExistence type="predicted"/>
<dbReference type="InterPro" id="IPR032774">
    <property type="entry name" value="WG_beta_rep"/>
</dbReference>
<dbReference type="RefSeq" id="WP_109617369.1">
    <property type="nucleotide sequence ID" value="NZ_QGDO01000002.1"/>
</dbReference>
<dbReference type="EMBL" id="QGDO01000002">
    <property type="protein sequence ID" value="PWJ43101.1"/>
    <property type="molecule type" value="Genomic_DNA"/>
</dbReference>
<dbReference type="OrthoDB" id="859044at2"/>
<organism evidence="1 2">
    <name type="scientific">Sediminitomix flava</name>
    <dbReference type="NCBI Taxonomy" id="379075"/>
    <lineage>
        <taxon>Bacteria</taxon>
        <taxon>Pseudomonadati</taxon>
        <taxon>Bacteroidota</taxon>
        <taxon>Cytophagia</taxon>
        <taxon>Cytophagales</taxon>
        <taxon>Flammeovirgaceae</taxon>
        <taxon>Sediminitomix</taxon>
    </lineage>
</organism>
<comment type="caution">
    <text evidence="1">The sequence shown here is derived from an EMBL/GenBank/DDBJ whole genome shotgun (WGS) entry which is preliminary data.</text>
</comment>
<evidence type="ECO:0000313" key="2">
    <source>
        <dbReference type="Proteomes" id="UP000245535"/>
    </source>
</evidence>
<name>A0A315ZC37_SEDFL</name>
<protein>
    <submittedName>
        <fullName evidence="1">WG repeat protein</fullName>
    </submittedName>
</protein>
<accession>A0A315ZC37</accession>
<reference evidence="1 2" key="1">
    <citation type="submission" date="2018-03" db="EMBL/GenBank/DDBJ databases">
        <title>Genomic Encyclopedia of Archaeal and Bacterial Type Strains, Phase II (KMG-II): from individual species to whole genera.</title>
        <authorList>
            <person name="Goeker M."/>
        </authorList>
    </citation>
    <scope>NUCLEOTIDE SEQUENCE [LARGE SCALE GENOMIC DNA]</scope>
    <source>
        <strain evidence="1 2">DSM 28229</strain>
    </source>
</reference>
<evidence type="ECO:0000313" key="1">
    <source>
        <dbReference type="EMBL" id="PWJ43101.1"/>
    </source>
</evidence>